<keyword evidence="6" id="KW-1185">Reference proteome</keyword>
<evidence type="ECO:0000313" key="5">
    <source>
        <dbReference type="EMBL" id="EEG74721.1"/>
    </source>
</evidence>
<evidence type="ECO:0000256" key="3">
    <source>
        <dbReference type="ARBA" id="ARBA00023163"/>
    </source>
</evidence>
<evidence type="ECO:0000259" key="4">
    <source>
        <dbReference type="PROSITE" id="PS01124"/>
    </source>
</evidence>
<dbReference type="AlphaFoldDB" id="C0BZZ3"/>
<dbReference type="HOGENOM" id="CLU_000445_88_3_9"/>
<dbReference type="RefSeq" id="WP_006442720.1">
    <property type="nucleotide sequence ID" value="NZ_CP036524.1"/>
</dbReference>
<reference evidence="5" key="2">
    <citation type="submission" date="2013-06" db="EMBL/GenBank/DDBJ databases">
        <title>Draft genome sequence of Clostridium hylemonae (DSM 15053).</title>
        <authorList>
            <person name="Sudarsanam P."/>
            <person name="Ley R."/>
            <person name="Guruge J."/>
            <person name="Turnbaugh P.J."/>
            <person name="Mahowald M."/>
            <person name="Liep D."/>
            <person name="Gordon J."/>
        </authorList>
    </citation>
    <scope>NUCLEOTIDE SEQUENCE</scope>
    <source>
        <strain evidence="5">DSM 15053</strain>
    </source>
</reference>
<evidence type="ECO:0000256" key="2">
    <source>
        <dbReference type="ARBA" id="ARBA00023125"/>
    </source>
</evidence>
<gene>
    <name evidence="5" type="ORF">CLOHYLEM_05385</name>
</gene>
<dbReference type="SMART" id="SM00342">
    <property type="entry name" value="HTH_ARAC"/>
    <property type="match status" value="1"/>
</dbReference>
<dbReference type="EMBL" id="ABYI02000019">
    <property type="protein sequence ID" value="EEG74721.1"/>
    <property type="molecule type" value="Genomic_DNA"/>
</dbReference>
<dbReference type="GO" id="GO:0043565">
    <property type="term" value="F:sequence-specific DNA binding"/>
    <property type="evidence" value="ECO:0007669"/>
    <property type="project" value="InterPro"/>
</dbReference>
<dbReference type="InterPro" id="IPR009057">
    <property type="entry name" value="Homeodomain-like_sf"/>
</dbReference>
<dbReference type="InterPro" id="IPR037923">
    <property type="entry name" value="HTH-like"/>
</dbReference>
<reference evidence="5" key="1">
    <citation type="submission" date="2009-02" db="EMBL/GenBank/DDBJ databases">
        <authorList>
            <person name="Fulton L."/>
            <person name="Clifton S."/>
            <person name="Fulton B."/>
            <person name="Xu J."/>
            <person name="Minx P."/>
            <person name="Pepin K.H."/>
            <person name="Johnson M."/>
            <person name="Bhonagiri V."/>
            <person name="Nash W.E."/>
            <person name="Mardis E.R."/>
            <person name="Wilson R.K."/>
        </authorList>
    </citation>
    <scope>NUCLEOTIDE SEQUENCE [LARGE SCALE GENOMIC DNA]</scope>
    <source>
        <strain evidence="5">DSM 15053</strain>
    </source>
</reference>
<dbReference type="eggNOG" id="COG2207">
    <property type="taxonomic scope" value="Bacteria"/>
</dbReference>
<dbReference type="Gene3D" id="1.10.10.60">
    <property type="entry name" value="Homeodomain-like"/>
    <property type="match status" value="2"/>
</dbReference>
<keyword evidence="1" id="KW-0805">Transcription regulation</keyword>
<keyword evidence="3" id="KW-0804">Transcription</keyword>
<dbReference type="SUPFAM" id="SSF46689">
    <property type="entry name" value="Homeodomain-like"/>
    <property type="match status" value="2"/>
</dbReference>
<dbReference type="Pfam" id="PF12833">
    <property type="entry name" value="HTH_18"/>
    <property type="match status" value="1"/>
</dbReference>
<keyword evidence="2" id="KW-0238">DNA-binding</keyword>
<feature type="domain" description="HTH araC/xylS-type" evidence="4">
    <location>
        <begin position="194"/>
        <end position="291"/>
    </location>
</feature>
<dbReference type="PROSITE" id="PS01124">
    <property type="entry name" value="HTH_ARAC_FAMILY_2"/>
    <property type="match status" value="1"/>
</dbReference>
<dbReference type="STRING" id="553973.CLOHYLEM_05385"/>
<dbReference type="Pfam" id="PF02311">
    <property type="entry name" value="AraC_binding"/>
    <property type="match status" value="1"/>
</dbReference>
<dbReference type="CDD" id="cd02208">
    <property type="entry name" value="cupin_RmlC-like"/>
    <property type="match status" value="1"/>
</dbReference>
<dbReference type="PANTHER" id="PTHR43280">
    <property type="entry name" value="ARAC-FAMILY TRANSCRIPTIONAL REGULATOR"/>
    <property type="match status" value="1"/>
</dbReference>
<proteinExistence type="predicted"/>
<dbReference type="InterPro" id="IPR014710">
    <property type="entry name" value="RmlC-like_jellyroll"/>
</dbReference>
<dbReference type="Gene3D" id="2.60.120.10">
    <property type="entry name" value="Jelly Rolls"/>
    <property type="match status" value="1"/>
</dbReference>
<dbReference type="PANTHER" id="PTHR43280:SF28">
    <property type="entry name" value="HTH-TYPE TRANSCRIPTIONAL ACTIVATOR RHAS"/>
    <property type="match status" value="1"/>
</dbReference>
<accession>C0BZZ3</accession>
<name>C0BZZ3_9FIRM</name>
<dbReference type="InterPro" id="IPR003313">
    <property type="entry name" value="AraC-bd"/>
</dbReference>
<comment type="caution">
    <text evidence="5">The sequence shown here is derived from an EMBL/GenBank/DDBJ whole genome shotgun (WGS) entry which is preliminary data.</text>
</comment>
<dbReference type="Proteomes" id="UP000004893">
    <property type="component" value="Unassembled WGS sequence"/>
</dbReference>
<dbReference type="GO" id="GO:0003700">
    <property type="term" value="F:DNA-binding transcription factor activity"/>
    <property type="evidence" value="ECO:0007669"/>
    <property type="project" value="InterPro"/>
</dbReference>
<protein>
    <submittedName>
        <fullName evidence="5">Transcriptional regulator, AraC family</fullName>
    </submittedName>
</protein>
<evidence type="ECO:0000313" key="6">
    <source>
        <dbReference type="Proteomes" id="UP000004893"/>
    </source>
</evidence>
<dbReference type="SUPFAM" id="SSF51215">
    <property type="entry name" value="Regulatory protein AraC"/>
    <property type="match status" value="1"/>
</dbReference>
<dbReference type="InterPro" id="IPR018060">
    <property type="entry name" value="HTH_AraC"/>
</dbReference>
<organism evidence="5 6">
    <name type="scientific">[Clostridium] hylemonae DSM 15053</name>
    <dbReference type="NCBI Taxonomy" id="553973"/>
    <lineage>
        <taxon>Bacteria</taxon>
        <taxon>Bacillati</taxon>
        <taxon>Bacillota</taxon>
        <taxon>Clostridia</taxon>
        <taxon>Lachnospirales</taxon>
        <taxon>Lachnospiraceae</taxon>
    </lineage>
</organism>
<evidence type="ECO:0000256" key="1">
    <source>
        <dbReference type="ARBA" id="ARBA00023015"/>
    </source>
</evidence>
<dbReference type="OrthoDB" id="9778008at2"/>
<sequence>MQLKIRPDQMEIKEHGNYSFPVYISEESINRFDSNSFLWHWHPEIELTWVMKGRIEYHVNDTCYILTEGNGLFANSNTLHSGYMTEKQDCDYLSVTFSPRFIYGYENSALHTKYVDFITSNPDWSSLLLSRETDWQRDILDEIRHIYALSKAPPADYELKVHIALCTVWQKLYRYYSTVPADERQTSEALRRLRDILSYIQLHYNENIALEDIARSIGICKSECCRFFKKHMHMTLFEYVMYYRIQQSLPLLKAGESITKAAGVSGFSNPCYYGKIFRRYMECSPSQYRKLWRDSAV</sequence>